<keyword evidence="4" id="KW-1185">Reference proteome</keyword>
<dbReference type="InterPro" id="IPR027417">
    <property type="entry name" value="P-loop_NTPase"/>
</dbReference>
<dbReference type="Pfam" id="PF07728">
    <property type="entry name" value="AAA_5"/>
    <property type="match status" value="1"/>
</dbReference>
<proteinExistence type="predicted"/>
<feature type="compositionally biased region" description="Acidic residues" evidence="1">
    <location>
        <begin position="794"/>
        <end position="804"/>
    </location>
</feature>
<reference evidence="4" key="1">
    <citation type="journal article" date="2019" name="Int. J. Syst. Evol. Microbiol.">
        <title>The Global Catalogue of Microorganisms (GCM) 10K type strain sequencing project: providing services to taxonomists for standard genome sequencing and annotation.</title>
        <authorList>
            <consortium name="The Broad Institute Genomics Platform"/>
            <consortium name="The Broad Institute Genome Sequencing Center for Infectious Disease"/>
            <person name="Wu L."/>
            <person name="Ma J."/>
        </authorList>
    </citation>
    <scope>NUCLEOTIDE SEQUENCE [LARGE SCALE GENOMIC DNA]</scope>
    <source>
        <strain evidence="4">JCM 14370</strain>
    </source>
</reference>
<evidence type="ECO:0000256" key="1">
    <source>
        <dbReference type="SAM" id="MobiDB-lite"/>
    </source>
</evidence>
<comment type="caution">
    <text evidence="3">The sequence shown here is derived from an EMBL/GenBank/DDBJ whole genome shotgun (WGS) entry which is preliminary data.</text>
</comment>
<sequence length="804" mass="90216">MTDPHQQWMDWTDFKNAYEQLKDEPNKLKKTMTGTVGYRVLGVLRRAAERLNLGPSGLQVDTQPKGLVIGLGSQKAPEYGIWFAEALLSPVHSSWGAKGIREWGYYLQEGLNFWLSVYRAQPREVFRVALQHPEVFEQFINLLYSLPQDFSPVLMMNADITTDKELKRQFPEAEWVKHANPFKHTPITPENHERIRGILQAYARKRGKSTLMAIDLAISSEHLQQSEPHLESLTEKALLHLNTLAVFITEKSAEFEEEAARLQLEAPPVADPEEAVPTEEEEVPPAPETISLAETVRQQEASEPPSALAQEILRIFGYTRNIMLFGPPGTGKTHVISQVKKHLLHHMPLQVEAPVVSSTAPQSNALRDRLLALPRWQVLALTMYLSNFDQNNPVNIADLVQLSPLKEYEEKRKISSLYGTLYTTFLERAVGADGEALKYPSTPKLFYSPGKGLWTLTEEGKGWVRGNLSSFLPGASSLSSMPEAALSLASELYTPPFDIDERFCFTTLHQAFSYEEFIEGFRPVEASGDNPGGFALQDGVFKSFSNKARRELEEAQKAGREALKFLLVLDESNRANLAKVLGELITLLEDDKRIGTKNPHQVTLPYSKSSFGVPSNLYLLATMNTADRSIALLDVALRRRFTFIECMPDPEVLSTDVDFEDISISLKTLLTEMNLRITGLLDRDHQIGHAYLTSVSGPEELQYTWYYKVIPLLQEYFYNDGAKLHGLIGGDFILLDKDAAGDGFGFSGRTRQSYTVNTKLRHPEALPDFMVSLSKLVARWRPHPKGTGAATTEIPEEGPEILEA</sequence>
<dbReference type="InterPro" id="IPR052934">
    <property type="entry name" value="Methyl-DNA_Rec/Restrict_Enz"/>
</dbReference>
<dbReference type="PANTHER" id="PTHR37291:SF1">
    <property type="entry name" value="TYPE IV METHYL-DIRECTED RESTRICTION ENZYME ECOKMCRB SUBUNIT"/>
    <property type="match status" value="1"/>
</dbReference>
<protein>
    <recommendedName>
        <fullName evidence="2">AAA+ ATPase domain-containing protein</fullName>
    </recommendedName>
</protein>
<feature type="region of interest" description="Disordered" evidence="1">
    <location>
        <begin position="784"/>
        <end position="804"/>
    </location>
</feature>
<dbReference type="Gene3D" id="3.40.50.300">
    <property type="entry name" value="P-loop containing nucleotide triphosphate hydrolases"/>
    <property type="match status" value="1"/>
</dbReference>
<evidence type="ECO:0000313" key="3">
    <source>
        <dbReference type="EMBL" id="GGJ23531.1"/>
    </source>
</evidence>
<evidence type="ECO:0000313" key="4">
    <source>
        <dbReference type="Proteomes" id="UP000632222"/>
    </source>
</evidence>
<dbReference type="SUPFAM" id="SSF52540">
    <property type="entry name" value="P-loop containing nucleoside triphosphate hydrolases"/>
    <property type="match status" value="1"/>
</dbReference>
<dbReference type="PANTHER" id="PTHR37291">
    <property type="entry name" value="5-METHYLCYTOSINE-SPECIFIC RESTRICTION ENZYME B"/>
    <property type="match status" value="1"/>
</dbReference>
<dbReference type="RefSeq" id="WP_188999993.1">
    <property type="nucleotide sequence ID" value="NZ_BMOD01000002.1"/>
</dbReference>
<feature type="domain" description="AAA+ ATPase" evidence="2">
    <location>
        <begin position="318"/>
        <end position="651"/>
    </location>
</feature>
<evidence type="ECO:0000259" key="2">
    <source>
        <dbReference type="SMART" id="SM00382"/>
    </source>
</evidence>
<dbReference type="SMART" id="SM00382">
    <property type="entry name" value="AAA"/>
    <property type="match status" value="1"/>
</dbReference>
<dbReference type="InterPro" id="IPR011704">
    <property type="entry name" value="ATPase_dyneun-rel_AAA"/>
</dbReference>
<name>A0ABQ2CV03_9DEIO</name>
<accession>A0ABQ2CV03</accession>
<dbReference type="InterPro" id="IPR003593">
    <property type="entry name" value="AAA+_ATPase"/>
</dbReference>
<dbReference type="Proteomes" id="UP000632222">
    <property type="component" value="Unassembled WGS sequence"/>
</dbReference>
<organism evidence="3 4">
    <name type="scientific">Deinococcus roseus</name>
    <dbReference type="NCBI Taxonomy" id="392414"/>
    <lineage>
        <taxon>Bacteria</taxon>
        <taxon>Thermotogati</taxon>
        <taxon>Deinococcota</taxon>
        <taxon>Deinococci</taxon>
        <taxon>Deinococcales</taxon>
        <taxon>Deinococcaceae</taxon>
        <taxon>Deinococcus</taxon>
    </lineage>
</organism>
<gene>
    <name evidence="3" type="ORF">GCM10008938_07120</name>
</gene>
<dbReference type="EMBL" id="BMOD01000002">
    <property type="protein sequence ID" value="GGJ23531.1"/>
    <property type="molecule type" value="Genomic_DNA"/>
</dbReference>